<dbReference type="HOGENOM" id="CLU_345950_0_0_1"/>
<name>D8QPF6_SELML</name>
<dbReference type="Gramene" id="EFJ37613">
    <property type="protein sequence ID" value="EFJ37613"/>
    <property type="gene ID" value="SELMODRAFT_402052"/>
</dbReference>
<dbReference type="Proteomes" id="UP000001514">
    <property type="component" value="Unassembled WGS sequence"/>
</dbReference>
<accession>D8QPF6</accession>
<dbReference type="InParanoid" id="D8QPF6"/>
<dbReference type="KEGG" id="smo:SELMODRAFT_402052"/>
<reference evidence="3 4" key="1">
    <citation type="journal article" date="2011" name="Science">
        <title>The Selaginella genome identifies genetic changes associated with the evolution of vascular plants.</title>
        <authorList>
            <person name="Banks J.A."/>
            <person name="Nishiyama T."/>
            <person name="Hasebe M."/>
            <person name="Bowman J.L."/>
            <person name="Gribskov M."/>
            <person name="dePamphilis C."/>
            <person name="Albert V.A."/>
            <person name="Aono N."/>
            <person name="Aoyama T."/>
            <person name="Ambrose B.A."/>
            <person name="Ashton N.W."/>
            <person name="Axtell M.J."/>
            <person name="Barker E."/>
            <person name="Barker M.S."/>
            <person name="Bennetzen J.L."/>
            <person name="Bonawitz N.D."/>
            <person name="Chapple C."/>
            <person name="Cheng C."/>
            <person name="Correa L.G."/>
            <person name="Dacre M."/>
            <person name="DeBarry J."/>
            <person name="Dreyer I."/>
            <person name="Elias M."/>
            <person name="Engstrom E.M."/>
            <person name="Estelle M."/>
            <person name="Feng L."/>
            <person name="Finet C."/>
            <person name="Floyd S.K."/>
            <person name="Frommer W.B."/>
            <person name="Fujita T."/>
            <person name="Gramzow L."/>
            <person name="Gutensohn M."/>
            <person name="Harholt J."/>
            <person name="Hattori M."/>
            <person name="Heyl A."/>
            <person name="Hirai T."/>
            <person name="Hiwatashi Y."/>
            <person name="Ishikawa M."/>
            <person name="Iwata M."/>
            <person name="Karol K.G."/>
            <person name="Koehler B."/>
            <person name="Kolukisaoglu U."/>
            <person name="Kubo M."/>
            <person name="Kurata T."/>
            <person name="Lalonde S."/>
            <person name="Li K."/>
            <person name="Li Y."/>
            <person name="Litt A."/>
            <person name="Lyons E."/>
            <person name="Manning G."/>
            <person name="Maruyama T."/>
            <person name="Michael T.P."/>
            <person name="Mikami K."/>
            <person name="Miyazaki S."/>
            <person name="Morinaga S."/>
            <person name="Murata T."/>
            <person name="Mueller-Roeber B."/>
            <person name="Nelson D.R."/>
            <person name="Obara M."/>
            <person name="Oguri Y."/>
            <person name="Olmstead R.G."/>
            <person name="Onodera N."/>
            <person name="Petersen B.L."/>
            <person name="Pils B."/>
            <person name="Prigge M."/>
            <person name="Rensing S.A."/>
            <person name="Riano-Pachon D.M."/>
            <person name="Roberts A.W."/>
            <person name="Sato Y."/>
            <person name="Scheller H.V."/>
            <person name="Schulz B."/>
            <person name="Schulz C."/>
            <person name="Shakirov E.V."/>
            <person name="Shibagaki N."/>
            <person name="Shinohara N."/>
            <person name="Shippen D.E."/>
            <person name="Soerensen I."/>
            <person name="Sotooka R."/>
            <person name="Sugimoto N."/>
            <person name="Sugita M."/>
            <person name="Sumikawa N."/>
            <person name="Tanurdzic M."/>
            <person name="Theissen G."/>
            <person name="Ulvskov P."/>
            <person name="Wakazuki S."/>
            <person name="Weng J.K."/>
            <person name="Willats W.W."/>
            <person name="Wipf D."/>
            <person name="Wolf P.G."/>
            <person name="Yang L."/>
            <person name="Zimmer A.D."/>
            <person name="Zhu Q."/>
            <person name="Mitros T."/>
            <person name="Hellsten U."/>
            <person name="Loque D."/>
            <person name="Otillar R."/>
            <person name="Salamov A."/>
            <person name="Schmutz J."/>
            <person name="Shapiro H."/>
            <person name="Lindquist E."/>
            <person name="Lucas S."/>
            <person name="Rokhsar D."/>
            <person name="Grigoriev I.V."/>
        </authorList>
    </citation>
    <scope>NUCLEOTIDE SEQUENCE [LARGE SCALE GENOMIC DNA]</scope>
</reference>
<feature type="compositionally biased region" description="Polar residues" evidence="2">
    <location>
        <begin position="93"/>
        <end position="111"/>
    </location>
</feature>
<feature type="compositionally biased region" description="Basic and acidic residues" evidence="2">
    <location>
        <begin position="155"/>
        <end position="167"/>
    </location>
</feature>
<feature type="compositionally biased region" description="Basic residues" evidence="2">
    <location>
        <begin position="711"/>
        <end position="725"/>
    </location>
</feature>
<feature type="region of interest" description="Disordered" evidence="2">
    <location>
        <begin position="48"/>
        <end position="333"/>
    </location>
</feature>
<feature type="compositionally biased region" description="Polar residues" evidence="2">
    <location>
        <begin position="72"/>
        <end position="84"/>
    </location>
</feature>
<dbReference type="EMBL" id="GL377565">
    <property type="protein sequence ID" value="EFJ37613.1"/>
    <property type="molecule type" value="Genomic_DNA"/>
</dbReference>
<organism evidence="4">
    <name type="scientific">Selaginella moellendorffii</name>
    <name type="common">Spikemoss</name>
    <dbReference type="NCBI Taxonomy" id="88036"/>
    <lineage>
        <taxon>Eukaryota</taxon>
        <taxon>Viridiplantae</taxon>
        <taxon>Streptophyta</taxon>
        <taxon>Embryophyta</taxon>
        <taxon>Tracheophyta</taxon>
        <taxon>Lycopodiopsida</taxon>
        <taxon>Selaginellales</taxon>
        <taxon>Selaginellaceae</taxon>
        <taxon>Selaginella</taxon>
    </lineage>
</organism>
<feature type="coiled-coil region" evidence="1">
    <location>
        <begin position="344"/>
        <end position="425"/>
    </location>
</feature>
<evidence type="ECO:0000256" key="1">
    <source>
        <dbReference type="SAM" id="Coils"/>
    </source>
</evidence>
<dbReference type="OMA" id="NTCILAD"/>
<gene>
    <name evidence="3" type="ORF">SELMODRAFT_402052</name>
</gene>
<feature type="region of interest" description="Disordered" evidence="2">
    <location>
        <begin position="700"/>
        <end position="734"/>
    </location>
</feature>
<dbReference type="STRING" id="88036.D8QPF6"/>
<feature type="compositionally biased region" description="Low complexity" evidence="2">
    <location>
        <begin position="1"/>
        <end position="16"/>
    </location>
</feature>
<keyword evidence="1" id="KW-0175">Coiled coil</keyword>
<feature type="region of interest" description="Disordered" evidence="2">
    <location>
        <begin position="1"/>
        <end position="32"/>
    </location>
</feature>
<sequence length="817" mass="92931">MALSSLADAPSLSRSSESGLPPLGRSWSRARHDDRSIDALFDEGLVGIDEESPLELPVSTKTSSVTESTRTDSAQGSHSVSSFTVKKDDAEKQCSTPTMFPSVNPTLSSPTEECKPETPPDEEIFKRKWKENLVPPPSLEKKSSFDSLLTHVSSVKHDQEPWKKKDDDWGESSDILSMLPDGSEGDFNKAKPERRPSNISKKPTTERPDTPFEFGEYQPSCLSGKTPIAGRRRMSPTNFSSTLGNTEATSKLSDSTSHTKRDGDDISLIIPVTPPVDKQAKPTPAIQQREKAQPKAHRISFASGLETLSSQESEESGSDKRAVPESGNSESTLFERLRQTLVSKGILESEKNQLTDEVKQLKSENSSLKEEILKVEKEKLRIEKEISEIEISSNSALCKQFSEDKEEAQKIVVQLSSEIHLLKNTCILADEKLSSLQRVYQEEVNILKISHAREIEAKENQLNSERAFVANQKHTMEMLTQLVSKSNDWCTKVDEIQHWMVTEKENSNKFRTEWLDGFERSMHQQHTFMNEWQNQLEELMRILSLSVHNIKDLQTTERDSLLRERAHLQALQEAVQRERSQSLADLTASRQKMDELRSMCLQEKESFLQKCFEEKKELAGERDAVLRMKEQLYHADVSLEKQLVEHAARIQNETGELSKQRSDLERARVMAAEIAQEVEDGRRDLEMRYQELDKEKRFYDTENSTTDARHSCGRKNRSRTGKQKKRASDPTTPLFKLIQHNPWNDTVKQLRKKVKRKFDIASSSSCAPQGAGEELMASTEALLRLQEQQQFLHEAEKTLKSNERWTKNFLSSGKNIP</sequence>
<feature type="compositionally biased region" description="Basic and acidic residues" evidence="2">
    <location>
        <begin position="186"/>
        <end position="196"/>
    </location>
</feature>
<evidence type="ECO:0000256" key="2">
    <source>
        <dbReference type="SAM" id="MobiDB-lite"/>
    </source>
</evidence>
<keyword evidence="4" id="KW-1185">Reference proteome</keyword>
<feature type="compositionally biased region" description="Low complexity" evidence="2">
    <location>
        <begin position="59"/>
        <end position="68"/>
    </location>
</feature>
<proteinExistence type="predicted"/>
<evidence type="ECO:0000313" key="3">
    <source>
        <dbReference type="EMBL" id="EFJ37613.1"/>
    </source>
</evidence>
<feature type="compositionally biased region" description="Polar residues" evidence="2">
    <location>
        <begin position="235"/>
        <end position="256"/>
    </location>
</feature>
<feature type="compositionally biased region" description="Basic and acidic residues" evidence="2">
    <location>
        <begin position="112"/>
        <end position="126"/>
    </location>
</feature>
<evidence type="ECO:0000313" key="4">
    <source>
        <dbReference type="Proteomes" id="UP000001514"/>
    </source>
</evidence>
<protein>
    <submittedName>
        <fullName evidence="3">Uncharacterized protein</fullName>
    </submittedName>
</protein>
<dbReference type="AlphaFoldDB" id="D8QPF6"/>